<name>A0A7G8PPQ4_9MYCO</name>
<evidence type="ECO:0000256" key="1">
    <source>
        <dbReference type="SAM" id="MobiDB-lite"/>
    </source>
</evidence>
<dbReference type="KEGG" id="mflu:HZU40_25150"/>
<feature type="compositionally biased region" description="Basic and acidic residues" evidence="1">
    <location>
        <begin position="164"/>
        <end position="178"/>
    </location>
</feature>
<organism evidence="3 4">
    <name type="scientific">Mycolicibacterium fluoranthenivorans</name>
    <dbReference type="NCBI Taxonomy" id="258505"/>
    <lineage>
        <taxon>Bacteria</taxon>
        <taxon>Bacillati</taxon>
        <taxon>Actinomycetota</taxon>
        <taxon>Actinomycetes</taxon>
        <taxon>Mycobacteriales</taxon>
        <taxon>Mycobacteriaceae</taxon>
        <taxon>Mycolicibacterium</taxon>
    </lineage>
</organism>
<feature type="domain" description="ESX-1 secretion-associated protein EspA/EspE-like" evidence="2">
    <location>
        <begin position="18"/>
        <end position="99"/>
    </location>
</feature>
<accession>A0A7G8PPQ4</accession>
<evidence type="ECO:0000313" key="3">
    <source>
        <dbReference type="EMBL" id="QNJ96320.1"/>
    </source>
</evidence>
<dbReference type="InterPro" id="IPR043796">
    <property type="entry name" value="ESX-1_EspA/EspE-like"/>
</dbReference>
<sequence>MSVLGAFLSTWDDARATLGAGTPVDGSRFDMGGRLDELHRTVAAATPGSAWTGSSAEAYTDRNHQLAATLARLAELDRRLGAEVDRSAQVVAAGRRDLDTVKQWVLSAAASVPPNAAGERALMPVVSKGVADVADIVQRSNSDMSGIAARIRDIGTGYQALTGREGRDGDSTDPDGKPTDQPGTPGESGIPPPPPWAKHDGGSGEWDSQPWYSRADDAAFKAAIEAGLPVIEQKWPHAAELLDHYLDNTGSPYNLDVNSMMGDIPQMQARADAMINDQVNRIVSEAAATGQYGQPVPFRTPWQGYYMDSDANPDWYRAVGGVDMSAGGVVTVYPPDSPGGQPRVHVESQVNVADRYNWDAGKETQIGPITISDAQMAGLQTAGLAREFDIAGASSVSTYDGVPR</sequence>
<evidence type="ECO:0000313" key="4">
    <source>
        <dbReference type="Proteomes" id="UP000515498"/>
    </source>
</evidence>
<dbReference type="EMBL" id="CP059894">
    <property type="protein sequence ID" value="QNJ96320.1"/>
    <property type="molecule type" value="Genomic_DNA"/>
</dbReference>
<proteinExistence type="predicted"/>
<reference evidence="3 4" key="1">
    <citation type="submission" date="2020-07" db="EMBL/GenBank/DDBJ databases">
        <title>Draft genome sequence of four isobutane-metabolizing strains capable of cometabolically degrading diverse ether contaminants.</title>
        <authorList>
            <person name="Chen W."/>
            <person name="Faulkner N."/>
            <person name="Smith C."/>
            <person name="Hyman M."/>
        </authorList>
    </citation>
    <scope>NUCLEOTIDE SEQUENCE [LARGE SCALE GENOMIC DNA]</scope>
    <source>
        <strain evidence="3 4">2A</strain>
    </source>
</reference>
<protein>
    <submittedName>
        <fullName evidence="3">DUF4226 domain-containing protein</fullName>
    </submittedName>
</protein>
<dbReference type="AlphaFoldDB" id="A0A7G8PPQ4"/>
<feature type="region of interest" description="Disordered" evidence="1">
    <location>
        <begin position="160"/>
        <end position="210"/>
    </location>
</feature>
<evidence type="ECO:0000259" key="2">
    <source>
        <dbReference type="Pfam" id="PF18879"/>
    </source>
</evidence>
<gene>
    <name evidence="3" type="ORF">HZU40_25150</name>
</gene>
<dbReference type="Proteomes" id="UP000515498">
    <property type="component" value="Chromosome"/>
</dbReference>
<dbReference type="Pfam" id="PF18879">
    <property type="entry name" value="EspA_EspE"/>
    <property type="match status" value="1"/>
</dbReference>